<accession>A0AAN8BJJ9</accession>
<feature type="region of interest" description="Disordered" evidence="1">
    <location>
        <begin position="1"/>
        <end position="50"/>
    </location>
</feature>
<evidence type="ECO:0000256" key="1">
    <source>
        <dbReference type="SAM" id="MobiDB-lite"/>
    </source>
</evidence>
<reference evidence="2 3" key="1">
    <citation type="journal article" date="2023" name="Mol. Biol. Evol.">
        <title>Genomics of Secondarily Temperate Adaptation in the Only Non-Antarctic Icefish.</title>
        <authorList>
            <person name="Rivera-Colon A.G."/>
            <person name="Rayamajhi N."/>
            <person name="Minhas B.F."/>
            <person name="Madrigal G."/>
            <person name="Bilyk K.T."/>
            <person name="Yoon V."/>
            <person name="Hune M."/>
            <person name="Gregory S."/>
            <person name="Cheng C.H.C."/>
            <person name="Catchen J.M."/>
        </authorList>
    </citation>
    <scope>NUCLEOTIDE SEQUENCE [LARGE SCALE GENOMIC DNA]</scope>
    <source>
        <strain evidence="2">JC2023a</strain>
    </source>
</reference>
<dbReference type="Proteomes" id="UP001335648">
    <property type="component" value="Unassembled WGS sequence"/>
</dbReference>
<sequence length="70" mass="7353">MLGDIGGRSCPASPPLTRERASAGVAPRGTRRWGLHGGTHTDAEWSSLGTLSDVPSSLNAGYYHIHPTLV</sequence>
<proteinExistence type="predicted"/>
<gene>
    <name evidence="2" type="ORF">CesoFtcFv8_017069</name>
</gene>
<dbReference type="EMBL" id="JAULUE010002059">
    <property type="protein sequence ID" value="KAK5885987.1"/>
    <property type="molecule type" value="Genomic_DNA"/>
</dbReference>
<organism evidence="2 3">
    <name type="scientific">Champsocephalus esox</name>
    <name type="common">pike icefish</name>
    <dbReference type="NCBI Taxonomy" id="159716"/>
    <lineage>
        <taxon>Eukaryota</taxon>
        <taxon>Metazoa</taxon>
        <taxon>Chordata</taxon>
        <taxon>Craniata</taxon>
        <taxon>Vertebrata</taxon>
        <taxon>Euteleostomi</taxon>
        <taxon>Actinopterygii</taxon>
        <taxon>Neopterygii</taxon>
        <taxon>Teleostei</taxon>
        <taxon>Neoteleostei</taxon>
        <taxon>Acanthomorphata</taxon>
        <taxon>Eupercaria</taxon>
        <taxon>Perciformes</taxon>
        <taxon>Notothenioidei</taxon>
        <taxon>Channichthyidae</taxon>
        <taxon>Champsocephalus</taxon>
    </lineage>
</organism>
<dbReference type="AlphaFoldDB" id="A0AAN8BJJ9"/>
<protein>
    <submittedName>
        <fullName evidence="2">Uncharacterized protein</fullName>
    </submittedName>
</protein>
<name>A0AAN8BJJ9_9TELE</name>
<evidence type="ECO:0000313" key="2">
    <source>
        <dbReference type="EMBL" id="KAK5885987.1"/>
    </source>
</evidence>
<evidence type="ECO:0000313" key="3">
    <source>
        <dbReference type="Proteomes" id="UP001335648"/>
    </source>
</evidence>
<comment type="caution">
    <text evidence="2">The sequence shown here is derived from an EMBL/GenBank/DDBJ whole genome shotgun (WGS) entry which is preliminary data.</text>
</comment>
<keyword evidence="3" id="KW-1185">Reference proteome</keyword>